<sequence length="81" mass="9363">MDQTWKEEKRRKKVEPFLGGGSLSQELLSQELLGPVVPEHFWEEHLVQRVDPRSRTEGRRPKGEASRSDGYLRESDDGVTE</sequence>
<dbReference type="EMBL" id="SRLO01000576">
    <property type="protein sequence ID" value="TNN51593.1"/>
    <property type="molecule type" value="Genomic_DNA"/>
</dbReference>
<dbReference type="Proteomes" id="UP000314294">
    <property type="component" value="Unassembled WGS sequence"/>
</dbReference>
<evidence type="ECO:0000313" key="2">
    <source>
        <dbReference type="EMBL" id="TNN51593.1"/>
    </source>
</evidence>
<protein>
    <submittedName>
        <fullName evidence="2">Uncharacterized protein</fullName>
    </submittedName>
</protein>
<comment type="caution">
    <text evidence="2">The sequence shown here is derived from an EMBL/GenBank/DDBJ whole genome shotgun (WGS) entry which is preliminary data.</text>
</comment>
<feature type="region of interest" description="Disordered" evidence="1">
    <location>
        <begin position="49"/>
        <end position="81"/>
    </location>
</feature>
<organism evidence="2 3">
    <name type="scientific">Liparis tanakae</name>
    <name type="common">Tanaka's snailfish</name>
    <dbReference type="NCBI Taxonomy" id="230148"/>
    <lineage>
        <taxon>Eukaryota</taxon>
        <taxon>Metazoa</taxon>
        <taxon>Chordata</taxon>
        <taxon>Craniata</taxon>
        <taxon>Vertebrata</taxon>
        <taxon>Euteleostomi</taxon>
        <taxon>Actinopterygii</taxon>
        <taxon>Neopterygii</taxon>
        <taxon>Teleostei</taxon>
        <taxon>Neoteleostei</taxon>
        <taxon>Acanthomorphata</taxon>
        <taxon>Eupercaria</taxon>
        <taxon>Perciformes</taxon>
        <taxon>Cottioidei</taxon>
        <taxon>Cottales</taxon>
        <taxon>Liparidae</taxon>
        <taxon>Liparis</taxon>
    </lineage>
</organism>
<name>A0A4Z2GFD0_9TELE</name>
<evidence type="ECO:0000256" key="1">
    <source>
        <dbReference type="SAM" id="MobiDB-lite"/>
    </source>
</evidence>
<evidence type="ECO:0000313" key="3">
    <source>
        <dbReference type="Proteomes" id="UP000314294"/>
    </source>
</evidence>
<reference evidence="2 3" key="1">
    <citation type="submission" date="2019-03" db="EMBL/GenBank/DDBJ databases">
        <title>First draft genome of Liparis tanakae, snailfish: a comprehensive survey of snailfish specific genes.</title>
        <authorList>
            <person name="Kim W."/>
            <person name="Song I."/>
            <person name="Jeong J.-H."/>
            <person name="Kim D."/>
            <person name="Kim S."/>
            <person name="Ryu S."/>
            <person name="Song J.Y."/>
            <person name="Lee S.K."/>
        </authorList>
    </citation>
    <scope>NUCLEOTIDE SEQUENCE [LARGE SCALE GENOMIC DNA]</scope>
    <source>
        <tissue evidence="2">Muscle</tissue>
    </source>
</reference>
<accession>A0A4Z2GFD0</accession>
<proteinExistence type="predicted"/>
<keyword evidence="3" id="KW-1185">Reference proteome</keyword>
<gene>
    <name evidence="2" type="ORF">EYF80_038169</name>
</gene>
<dbReference type="AlphaFoldDB" id="A0A4Z2GFD0"/>